<dbReference type="EMBL" id="CP094970">
    <property type="protein sequence ID" value="UYM05588.1"/>
    <property type="molecule type" value="Genomic_DNA"/>
</dbReference>
<organism evidence="12 13">
    <name type="scientific">Solicola gregarius</name>
    <dbReference type="NCBI Taxonomy" id="2908642"/>
    <lineage>
        <taxon>Bacteria</taxon>
        <taxon>Bacillati</taxon>
        <taxon>Actinomycetota</taxon>
        <taxon>Actinomycetes</taxon>
        <taxon>Propionibacteriales</taxon>
        <taxon>Nocardioidaceae</taxon>
        <taxon>Solicola</taxon>
    </lineage>
</organism>
<feature type="transmembrane region" description="Helical" evidence="10">
    <location>
        <begin position="185"/>
        <end position="207"/>
    </location>
</feature>
<dbReference type="KEGG" id="sgrg:L0C25_00430"/>
<evidence type="ECO:0000256" key="4">
    <source>
        <dbReference type="ARBA" id="ARBA00022448"/>
    </source>
</evidence>
<dbReference type="GO" id="GO:0046685">
    <property type="term" value="P:response to arsenic-containing substance"/>
    <property type="evidence" value="ECO:0007669"/>
    <property type="project" value="UniProtKB-KW"/>
</dbReference>
<keyword evidence="9 10" id="KW-0472">Membrane</keyword>
<evidence type="ECO:0000256" key="6">
    <source>
        <dbReference type="ARBA" id="ARBA00022692"/>
    </source>
</evidence>
<dbReference type="PANTHER" id="PTHR43302">
    <property type="entry name" value="TRANSPORTER ARSB-RELATED"/>
    <property type="match status" value="1"/>
</dbReference>
<comment type="similarity">
    <text evidence="3">Belongs to the CitM (TC 2.A.11) transporter family.</text>
</comment>
<dbReference type="Pfam" id="PF03600">
    <property type="entry name" value="CitMHS"/>
    <property type="match status" value="1"/>
</dbReference>
<feature type="transmembrane region" description="Helical" evidence="10">
    <location>
        <begin position="159"/>
        <end position="179"/>
    </location>
</feature>
<feature type="transmembrane region" description="Helical" evidence="10">
    <location>
        <begin position="12"/>
        <end position="31"/>
    </location>
</feature>
<keyword evidence="13" id="KW-1185">Reference proteome</keyword>
<dbReference type="GO" id="GO:0015105">
    <property type="term" value="F:arsenite transmembrane transporter activity"/>
    <property type="evidence" value="ECO:0007669"/>
    <property type="project" value="InterPro"/>
</dbReference>
<evidence type="ECO:0000256" key="10">
    <source>
        <dbReference type="SAM" id="Phobius"/>
    </source>
</evidence>
<keyword evidence="8 10" id="KW-1133">Transmembrane helix</keyword>
<keyword evidence="5" id="KW-1003">Cell membrane</keyword>
<comment type="subcellular location">
    <subcellularLocation>
        <location evidence="1">Cell membrane</location>
        <topology evidence="1">Multi-pass membrane protein</topology>
    </subcellularLocation>
</comment>
<feature type="transmembrane region" description="Helical" evidence="10">
    <location>
        <begin position="347"/>
        <end position="368"/>
    </location>
</feature>
<evidence type="ECO:0000313" key="12">
    <source>
        <dbReference type="EMBL" id="UYM05588.1"/>
    </source>
</evidence>
<dbReference type="GO" id="GO:0005886">
    <property type="term" value="C:plasma membrane"/>
    <property type="evidence" value="ECO:0007669"/>
    <property type="project" value="UniProtKB-SubCell"/>
</dbReference>
<dbReference type="Proteomes" id="UP001164390">
    <property type="component" value="Chromosome"/>
</dbReference>
<feature type="transmembrane region" description="Helical" evidence="10">
    <location>
        <begin position="400"/>
        <end position="423"/>
    </location>
</feature>
<proteinExistence type="inferred from homology"/>
<dbReference type="InterPro" id="IPR004680">
    <property type="entry name" value="Cit_transptr-like_dom"/>
</dbReference>
<dbReference type="AlphaFoldDB" id="A0AA46TJF4"/>
<accession>A0AA46TJF4</accession>
<feature type="domain" description="Citrate transporter-like" evidence="11">
    <location>
        <begin position="41"/>
        <end position="360"/>
    </location>
</feature>
<evidence type="ECO:0000256" key="9">
    <source>
        <dbReference type="ARBA" id="ARBA00023136"/>
    </source>
</evidence>
<evidence type="ECO:0000256" key="3">
    <source>
        <dbReference type="ARBA" id="ARBA00009843"/>
    </source>
</evidence>
<feature type="transmembrane region" description="Helical" evidence="10">
    <location>
        <begin position="257"/>
        <end position="274"/>
    </location>
</feature>
<dbReference type="PANTHER" id="PTHR43302:SF5">
    <property type="entry name" value="TRANSPORTER ARSB-RELATED"/>
    <property type="match status" value="1"/>
</dbReference>
<dbReference type="RefSeq" id="WP_271634405.1">
    <property type="nucleotide sequence ID" value="NZ_CP094970.1"/>
</dbReference>
<evidence type="ECO:0000256" key="7">
    <source>
        <dbReference type="ARBA" id="ARBA00022849"/>
    </source>
</evidence>
<evidence type="ECO:0000256" key="5">
    <source>
        <dbReference type="ARBA" id="ARBA00022475"/>
    </source>
</evidence>
<feature type="transmembrane region" description="Helical" evidence="10">
    <location>
        <begin position="108"/>
        <end position="138"/>
    </location>
</feature>
<feature type="transmembrane region" description="Helical" evidence="10">
    <location>
        <begin position="322"/>
        <end position="340"/>
    </location>
</feature>
<feature type="transmembrane region" description="Helical" evidence="10">
    <location>
        <begin position="286"/>
        <end position="310"/>
    </location>
</feature>
<keyword evidence="4" id="KW-0813">Transport</keyword>
<gene>
    <name evidence="12" type="ORF">L0C25_00430</name>
</gene>
<dbReference type="InterPro" id="IPR000802">
    <property type="entry name" value="Arsenical_pump_ArsB"/>
</dbReference>
<name>A0AA46TJF4_9ACTN</name>
<evidence type="ECO:0000256" key="2">
    <source>
        <dbReference type="ARBA" id="ARBA00006433"/>
    </source>
</evidence>
<keyword evidence="6 10" id="KW-0812">Transmembrane</keyword>
<dbReference type="PRINTS" id="PR00758">
    <property type="entry name" value="ARSENICPUMP"/>
</dbReference>
<evidence type="ECO:0000313" key="13">
    <source>
        <dbReference type="Proteomes" id="UP001164390"/>
    </source>
</evidence>
<keyword evidence="7" id="KW-0059">Arsenical resistance</keyword>
<evidence type="ECO:0000259" key="11">
    <source>
        <dbReference type="Pfam" id="PF03600"/>
    </source>
</evidence>
<feature type="transmembrane region" description="Helical" evidence="10">
    <location>
        <begin position="234"/>
        <end position="251"/>
    </location>
</feature>
<comment type="similarity">
    <text evidence="2">Belongs to the ArsB family.</text>
</comment>
<evidence type="ECO:0000256" key="8">
    <source>
        <dbReference type="ARBA" id="ARBA00022989"/>
    </source>
</evidence>
<reference evidence="12" key="1">
    <citation type="submission" date="2022-01" db="EMBL/GenBank/DDBJ databases">
        <title>Nocardioidaceae gen. sp. A5X3R13.</title>
        <authorList>
            <person name="Lopez Marin M.A."/>
            <person name="Uhlik O."/>
        </authorList>
    </citation>
    <scope>NUCLEOTIDE SEQUENCE</scope>
    <source>
        <strain evidence="12">A5X3R13</strain>
    </source>
</reference>
<evidence type="ECO:0000256" key="1">
    <source>
        <dbReference type="ARBA" id="ARBA00004651"/>
    </source>
</evidence>
<feature type="transmembrane region" description="Helical" evidence="10">
    <location>
        <begin position="65"/>
        <end position="88"/>
    </location>
</feature>
<sequence length="428" mass="43760">MHSPSREESALADAIAVAALAATVLTAIRWPRPGAEIATGSVAAAAVLLCGAVSPSDAGAQVRDLAPVVGFLIALLVLGAACSAAGLFEAVGGVLSRAAWARPGLALPLAASAAALTSVALSLDTTVVLLTPALAIAARRIGQAGRPYEFLSVRMANSASLLLPVSNLTNLLALAASGLGYLEWAWLMLPVWVCVIVLETGVVRLTFGRAVDPDRLPSTPPAPPDEARTRMARAAGIVVGLVLVGFAAGSYAGVEPVWIASVGAVVLAIAVVRRRPVTARSLLASAGLPFAYFVLCWGIVVAAVAQTGVVRELERHLPAGDGLGSLVALALIAMLAANLLNNLPATLLLTPLVAPAGPVAVLAVLVGVNVGSNLSYAGSLANLLWRKVVRRLHDDDPTRAFHLLGALTTPALVVVCTTVLWAWTSLVR</sequence>
<protein>
    <submittedName>
        <fullName evidence="12">Arsenic transporter</fullName>
    </submittedName>
</protein>